<name>A0A6N6VUV6_9BACT</name>
<evidence type="ECO:0000313" key="3">
    <source>
        <dbReference type="EMBL" id="KAB8039539.1"/>
    </source>
</evidence>
<dbReference type="Gene3D" id="2.30.30.90">
    <property type="match status" value="1"/>
</dbReference>
<dbReference type="EMBL" id="WFLM01000002">
    <property type="protein sequence ID" value="KAB8039539.1"/>
    <property type="molecule type" value="Genomic_DNA"/>
</dbReference>
<dbReference type="Pfam" id="PF04023">
    <property type="entry name" value="FeoA"/>
    <property type="match status" value="1"/>
</dbReference>
<organism evidence="3 4">
    <name type="scientific">Silvanigrella paludirubra</name>
    <dbReference type="NCBI Taxonomy" id="2499159"/>
    <lineage>
        <taxon>Bacteria</taxon>
        <taxon>Pseudomonadati</taxon>
        <taxon>Bdellovibrionota</taxon>
        <taxon>Oligoflexia</taxon>
        <taxon>Silvanigrellales</taxon>
        <taxon>Silvanigrellaceae</taxon>
        <taxon>Silvanigrella</taxon>
    </lineage>
</organism>
<reference evidence="3 4" key="1">
    <citation type="submission" date="2019-10" db="EMBL/GenBank/DDBJ databases">
        <title>New species of Slilvanegrellaceae.</title>
        <authorList>
            <person name="Pitt A."/>
            <person name="Hahn M.W."/>
        </authorList>
    </citation>
    <scope>NUCLEOTIDE SEQUENCE [LARGE SCALE GENOMIC DNA]</scope>
    <source>
        <strain evidence="3 4">SP-Ram-0.45-NSY-1</strain>
    </source>
</reference>
<proteinExistence type="predicted"/>
<dbReference type="SMART" id="SM00899">
    <property type="entry name" value="FeoA"/>
    <property type="match status" value="1"/>
</dbReference>
<evidence type="ECO:0000259" key="2">
    <source>
        <dbReference type="SMART" id="SM00899"/>
    </source>
</evidence>
<dbReference type="GO" id="GO:0046914">
    <property type="term" value="F:transition metal ion binding"/>
    <property type="evidence" value="ECO:0007669"/>
    <property type="project" value="InterPro"/>
</dbReference>
<dbReference type="InterPro" id="IPR007167">
    <property type="entry name" value="Fe-transptr_FeoA-like"/>
</dbReference>
<dbReference type="InterPro" id="IPR052713">
    <property type="entry name" value="FeoA"/>
</dbReference>
<accession>A0A6N6VUV6</accession>
<dbReference type="RefSeq" id="WP_153418787.1">
    <property type="nucleotide sequence ID" value="NZ_WFLM01000002.1"/>
</dbReference>
<dbReference type="Proteomes" id="UP000437748">
    <property type="component" value="Unassembled WGS sequence"/>
</dbReference>
<feature type="domain" description="Ferrous iron transporter FeoA-like" evidence="2">
    <location>
        <begin position="27"/>
        <end position="111"/>
    </location>
</feature>
<dbReference type="PANTHER" id="PTHR42954:SF2">
    <property type="entry name" value="FE(2+) TRANSPORT PROTEIN A"/>
    <property type="match status" value="1"/>
</dbReference>
<dbReference type="OrthoDB" id="7173531at2"/>
<dbReference type="PANTHER" id="PTHR42954">
    <property type="entry name" value="FE(2+) TRANSPORT PROTEIN A"/>
    <property type="match status" value="1"/>
</dbReference>
<evidence type="ECO:0000256" key="1">
    <source>
        <dbReference type="ARBA" id="ARBA00023004"/>
    </source>
</evidence>
<dbReference type="InterPro" id="IPR038157">
    <property type="entry name" value="FeoA_core_dom"/>
</dbReference>
<dbReference type="AlphaFoldDB" id="A0A6N6VUV6"/>
<evidence type="ECO:0000313" key="4">
    <source>
        <dbReference type="Proteomes" id="UP000437748"/>
    </source>
</evidence>
<keyword evidence="1" id="KW-0408">Iron</keyword>
<gene>
    <name evidence="3" type="ORF">GCL60_04595</name>
</gene>
<protein>
    <submittedName>
        <fullName evidence="3">Ferrous iron transport protein A</fullName>
    </submittedName>
</protein>
<keyword evidence="4" id="KW-1185">Reference proteome</keyword>
<dbReference type="InterPro" id="IPR008988">
    <property type="entry name" value="Transcriptional_repressor_C"/>
</dbReference>
<dbReference type="SUPFAM" id="SSF50037">
    <property type="entry name" value="C-terminal domain of transcriptional repressors"/>
    <property type="match status" value="1"/>
</dbReference>
<comment type="caution">
    <text evidence="3">The sequence shown here is derived from an EMBL/GenBank/DDBJ whole genome shotgun (WGS) entry which is preliminary data.</text>
</comment>
<sequence>MFSKLVLKGTTLKTSEALKSASSQAIFPLSSLKKGERAEVVQITEEHLGKDNILPKGELERRLLEMGFVEGTEVTLQHEGFIKKDPMAVLIRVCSLVAIRRKEAQAILVRKLP</sequence>